<feature type="non-terminal residue" evidence="4">
    <location>
        <position position="1"/>
    </location>
</feature>
<proteinExistence type="predicted"/>
<dbReference type="AlphaFoldDB" id="A0A2T2XAD3"/>
<evidence type="ECO:0000256" key="1">
    <source>
        <dbReference type="ARBA" id="ARBA00022679"/>
    </source>
</evidence>
<protein>
    <submittedName>
        <fullName evidence="4">Sulfotransferase</fullName>
    </submittedName>
</protein>
<keyword evidence="1 4" id="KW-0808">Transferase</keyword>
<evidence type="ECO:0000313" key="5">
    <source>
        <dbReference type="Proteomes" id="UP000242972"/>
    </source>
</evidence>
<dbReference type="Proteomes" id="UP000242972">
    <property type="component" value="Unassembled WGS sequence"/>
</dbReference>
<dbReference type="InterPro" id="IPR000863">
    <property type="entry name" value="Sulfotransferase_dom"/>
</dbReference>
<dbReference type="GO" id="GO:0008146">
    <property type="term" value="F:sulfotransferase activity"/>
    <property type="evidence" value="ECO:0007669"/>
    <property type="project" value="InterPro"/>
</dbReference>
<dbReference type="InterPro" id="IPR027417">
    <property type="entry name" value="P-loop_NTPase"/>
</dbReference>
<dbReference type="Pfam" id="PF00685">
    <property type="entry name" value="Sulfotransfer_1"/>
    <property type="match status" value="1"/>
</dbReference>
<dbReference type="InterPro" id="IPR037359">
    <property type="entry name" value="NST/OST"/>
</dbReference>
<keyword evidence="2" id="KW-0325">Glycoprotein</keyword>
<comment type="caution">
    <text evidence="4">The sequence shown here is derived from an EMBL/GenBank/DDBJ whole genome shotgun (WGS) entry which is preliminary data.</text>
</comment>
<gene>
    <name evidence="4" type="ORF">C7B46_16845</name>
</gene>
<organism evidence="4 5">
    <name type="scientific">Sulfobacillus benefaciens</name>
    <dbReference type="NCBI Taxonomy" id="453960"/>
    <lineage>
        <taxon>Bacteria</taxon>
        <taxon>Bacillati</taxon>
        <taxon>Bacillota</taxon>
        <taxon>Clostridia</taxon>
        <taxon>Eubacteriales</taxon>
        <taxon>Clostridiales Family XVII. Incertae Sedis</taxon>
        <taxon>Sulfobacillus</taxon>
    </lineage>
</organism>
<dbReference type="PANTHER" id="PTHR10605">
    <property type="entry name" value="HEPARAN SULFATE SULFOTRANSFERASE"/>
    <property type="match status" value="1"/>
</dbReference>
<name>A0A2T2XAD3_9FIRM</name>
<dbReference type="PANTHER" id="PTHR10605:SF56">
    <property type="entry name" value="BIFUNCTIONAL HEPARAN SULFATE N-DEACETYLASE_N-SULFOTRANSFERASE"/>
    <property type="match status" value="1"/>
</dbReference>
<evidence type="ECO:0000313" key="4">
    <source>
        <dbReference type="EMBL" id="PSR31407.1"/>
    </source>
</evidence>
<evidence type="ECO:0000259" key="3">
    <source>
        <dbReference type="Pfam" id="PF00685"/>
    </source>
</evidence>
<dbReference type="SUPFAM" id="SSF52540">
    <property type="entry name" value="P-loop containing nucleoside triphosphate hydrolases"/>
    <property type="match status" value="1"/>
</dbReference>
<sequence>IGAPRTGTTHLYQGLRQHPQVFMPDFKEPMFFAYEGKSRPWAIDTWQDYQELFRDADRFIARGEASTLYLWHPNAALNIRRQIPDVRLIAVLRNPVEQYTFQRLLNMEPYDTFEAALAAEGERQQSGASAFLRYTEIGRYGEQIARYQTLFPPEQIQIVLNEDLQEHPDQVFSAIFRHIGVDPSFEPNLEQRTNPSGIPKKKALYERLKAGGRKVKGLIGTEWAMKLSGALDRRYLTRPHVSKDTYNTLLSLFRADILRTQELIGRDLSHWLVPMEDRSY</sequence>
<accession>A0A2T2XAD3</accession>
<dbReference type="EMBL" id="PXYW01000063">
    <property type="protein sequence ID" value="PSR31407.1"/>
    <property type="molecule type" value="Genomic_DNA"/>
</dbReference>
<feature type="domain" description="Sulfotransferase" evidence="3">
    <location>
        <begin position="1"/>
        <end position="184"/>
    </location>
</feature>
<evidence type="ECO:0000256" key="2">
    <source>
        <dbReference type="ARBA" id="ARBA00023180"/>
    </source>
</evidence>
<dbReference type="Gene3D" id="3.40.50.300">
    <property type="entry name" value="P-loop containing nucleotide triphosphate hydrolases"/>
    <property type="match status" value="1"/>
</dbReference>
<reference evidence="4 5" key="1">
    <citation type="journal article" date="2014" name="BMC Genomics">
        <title>Comparison of environmental and isolate Sulfobacillus genomes reveals diverse carbon, sulfur, nitrogen, and hydrogen metabolisms.</title>
        <authorList>
            <person name="Justice N.B."/>
            <person name="Norman A."/>
            <person name="Brown C.T."/>
            <person name="Singh A."/>
            <person name="Thomas B.C."/>
            <person name="Banfield J.F."/>
        </authorList>
    </citation>
    <scope>NUCLEOTIDE SEQUENCE [LARGE SCALE GENOMIC DNA]</scope>
    <source>
        <strain evidence="4">AMDSBA4</strain>
    </source>
</reference>